<feature type="compositionally biased region" description="Polar residues" evidence="10">
    <location>
        <begin position="540"/>
        <end position="561"/>
    </location>
</feature>
<evidence type="ECO:0000256" key="9">
    <source>
        <dbReference type="ARBA" id="ARBA00023242"/>
    </source>
</evidence>
<sequence>MEPPPSGQSGGLHPQDRAPCSLTTVFDLTRKGEESLLKTNSMDTIHVVKGPSWYNVNPVTNKGPLFPENASDHTPLPSEQIQPDDAFSNTTVTLSYVNRSHVFSSHDSLSQLHPLCGVSSISRKLSRHSSSFETDTMLTEAGRGGLCVEVGQGFLSHAARPVGLAAESSLFETEEQAQIIESVTGQQAIEVNGKQAASTWGMDNIKLAHGDSPEKCLSSQEKDKGGCMQNGMGSGPWNLESHEEKCSESLITGTEGAQKKCDSEVLLLISRTDDPIFLQDHRGPRNFLCSSLNGDYVSPLDDPLSPSTTSVDDMEDVFILPQTLNSPSGENSFTDEAANITEENPVEGEPCSDLSVTPSTLTAVVGASSLQSTCSDEDVIEMSISRNGIHAVLSAVPEPYIESPEMGDSVPNGKERIPVQKKLRTPDLLNGNAQEDGRRFERKKLPPRSRRGMRLEAIVQNITPSRHKVTSSAHSTKKHCSPKTQTNEMHSASIGQGIFNSAGSHNYKEKEDCPEEQPTVKSASLQEDTGNIYLDHSNSKKSTSGSEHASISKPQHCSTSPKPCKPPYSDVRETENGQSCASPAKCSPRQARSRALPVPKVCQKSPTKQLSASTSSKATHSTKKTHKAKRKRKKCKAGQSSMFSPKEPEIKLKYVNYKEEKRDKLEAFSPFVHMEVKEYSTCTVINYPEEESARLKKGQQQVCSSFISGAVPSTSCLQLGRLSTESKRQSSLVCSLCGKSANSLDLGDLHGPYYPENFKPALKAHLGLQGLKGEEDDSDSDSSCSAAGSKRSRAAGSWPQRPCHRLKQEAVLGACSKWDSDSDASQSPLAKKPRTESAAGDWYSPPVVPLDTSEYWVHEDCGIWSAGVFLVKGKLYGLEEAVRLAKQTVCSTCHEMGATLGCFFKGCPNKYHYACAVQSDCVLNEDNFSMKCTKHKNKSVRASSVNRLDNR</sequence>
<dbReference type="PANTHER" id="PTHR14955">
    <property type="entry name" value="RETINOIC ACID INDUCED 1/TRANSCRIPTION FACTOR 20"/>
    <property type="match status" value="1"/>
</dbReference>
<dbReference type="InterPro" id="IPR001965">
    <property type="entry name" value="Znf_PHD"/>
</dbReference>
<evidence type="ECO:0000256" key="10">
    <source>
        <dbReference type="SAM" id="MobiDB-lite"/>
    </source>
</evidence>
<keyword evidence="5" id="KW-0863">Zinc-finger</keyword>
<feature type="compositionally biased region" description="Low complexity" evidence="10">
    <location>
        <begin position="781"/>
        <end position="797"/>
    </location>
</feature>
<evidence type="ECO:0000313" key="12">
    <source>
        <dbReference type="EMBL" id="KAG5854331.1"/>
    </source>
</evidence>
<dbReference type="GO" id="GO:0005634">
    <property type="term" value="C:nucleus"/>
    <property type="evidence" value="ECO:0007669"/>
    <property type="project" value="UniProtKB-SubCell"/>
</dbReference>
<keyword evidence="7" id="KW-0832">Ubl conjugation</keyword>
<protein>
    <recommendedName>
        <fullName evidence="11">PHD-type domain-containing protein</fullName>
    </recommendedName>
</protein>
<dbReference type="InterPro" id="IPR052440">
    <property type="entry name" value="Trans_Reg/Chrom_Remod"/>
</dbReference>
<keyword evidence="6" id="KW-0862">Zinc</keyword>
<feature type="compositionally biased region" description="Basic residues" evidence="10">
    <location>
        <begin position="465"/>
        <end position="481"/>
    </location>
</feature>
<dbReference type="Proteomes" id="UP001044222">
    <property type="component" value="Unassembled WGS sequence"/>
</dbReference>
<feature type="compositionally biased region" description="Polar residues" evidence="10">
    <location>
        <begin position="482"/>
        <end position="504"/>
    </location>
</feature>
<feature type="domain" description="PHD-type" evidence="11">
    <location>
        <begin position="827"/>
        <end position="936"/>
    </location>
</feature>
<feature type="compositionally biased region" description="Basic residues" evidence="10">
    <location>
        <begin position="440"/>
        <end position="449"/>
    </location>
</feature>
<keyword evidence="3" id="KW-0597">Phosphoprotein</keyword>
<evidence type="ECO:0000256" key="4">
    <source>
        <dbReference type="ARBA" id="ARBA00022723"/>
    </source>
</evidence>
<evidence type="ECO:0000313" key="13">
    <source>
        <dbReference type="Proteomes" id="UP001044222"/>
    </source>
</evidence>
<dbReference type="PROSITE" id="PS51805">
    <property type="entry name" value="EPHD"/>
    <property type="match status" value="1"/>
</dbReference>
<feature type="compositionally biased region" description="Basic residues" evidence="10">
    <location>
        <begin position="620"/>
        <end position="636"/>
    </location>
</feature>
<evidence type="ECO:0000256" key="8">
    <source>
        <dbReference type="ARBA" id="ARBA00023159"/>
    </source>
</evidence>
<dbReference type="GO" id="GO:0006357">
    <property type="term" value="P:regulation of transcription by RNA polymerase II"/>
    <property type="evidence" value="ECO:0007669"/>
    <property type="project" value="TreeGrafter"/>
</dbReference>
<dbReference type="AlphaFoldDB" id="A0A9D3MUV9"/>
<feature type="region of interest" description="Disordered" evidence="10">
    <location>
        <begin position="771"/>
        <end position="800"/>
    </location>
</feature>
<dbReference type="InterPro" id="IPR034732">
    <property type="entry name" value="EPHD"/>
</dbReference>
<evidence type="ECO:0000256" key="3">
    <source>
        <dbReference type="ARBA" id="ARBA00022553"/>
    </source>
</evidence>
<evidence type="ECO:0000256" key="7">
    <source>
        <dbReference type="ARBA" id="ARBA00022843"/>
    </source>
</evidence>
<feature type="region of interest" description="Disordered" evidence="10">
    <location>
        <begin position="428"/>
        <end position="449"/>
    </location>
</feature>
<comment type="caution">
    <text evidence="12">The sequence shown here is derived from an EMBL/GenBank/DDBJ whole genome shotgun (WGS) entry which is preliminary data.</text>
</comment>
<dbReference type="InterPro" id="IPR013083">
    <property type="entry name" value="Znf_RING/FYVE/PHD"/>
</dbReference>
<dbReference type="FunFam" id="3.30.40.10:FF:000116">
    <property type="entry name" value="Transcription factor 20 (AR1)"/>
    <property type="match status" value="1"/>
</dbReference>
<feature type="compositionally biased region" description="Polar residues" evidence="10">
    <location>
        <begin position="519"/>
        <end position="529"/>
    </location>
</feature>
<evidence type="ECO:0000256" key="6">
    <source>
        <dbReference type="ARBA" id="ARBA00022833"/>
    </source>
</evidence>
<dbReference type="Gene3D" id="3.30.40.10">
    <property type="entry name" value="Zinc/RING finger domain, C3HC4 (zinc finger)"/>
    <property type="match status" value="1"/>
</dbReference>
<dbReference type="Pfam" id="PF13771">
    <property type="entry name" value="zf-HC5HC2H"/>
    <property type="match status" value="1"/>
</dbReference>
<gene>
    <name evidence="12" type="ORF">ANANG_G00036680</name>
</gene>
<evidence type="ECO:0000259" key="11">
    <source>
        <dbReference type="PROSITE" id="PS51805"/>
    </source>
</evidence>
<reference evidence="12" key="1">
    <citation type="submission" date="2021-01" db="EMBL/GenBank/DDBJ databases">
        <title>A chromosome-scale assembly of European eel, Anguilla anguilla.</title>
        <authorList>
            <person name="Henkel C."/>
            <person name="Jong-Raadsen S.A."/>
            <person name="Dufour S."/>
            <person name="Weltzien F.-A."/>
            <person name="Palstra A.P."/>
            <person name="Pelster B."/>
            <person name="Spaink H.P."/>
            <person name="Van Den Thillart G.E."/>
            <person name="Jansen H."/>
            <person name="Zahm M."/>
            <person name="Klopp C."/>
            <person name="Cedric C."/>
            <person name="Louis A."/>
            <person name="Berthelot C."/>
            <person name="Parey E."/>
            <person name="Roest Crollius H."/>
            <person name="Montfort J."/>
            <person name="Robinson-Rechavi M."/>
            <person name="Bucao C."/>
            <person name="Bouchez O."/>
            <person name="Gislard M."/>
            <person name="Lluch J."/>
            <person name="Milhes M."/>
            <person name="Lampietro C."/>
            <person name="Lopez Roques C."/>
            <person name="Donnadieu C."/>
            <person name="Braasch I."/>
            <person name="Desvignes T."/>
            <person name="Postlethwait J."/>
            <person name="Bobe J."/>
            <person name="Guiguen Y."/>
            <person name="Dirks R."/>
        </authorList>
    </citation>
    <scope>NUCLEOTIDE SEQUENCE</scope>
    <source>
        <strain evidence="12">Tag_6206</strain>
        <tissue evidence="12">Liver</tissue>
    </source>
</reference>
<keyword evidence="13" id="KW-1185">Reference proteome</keyword>
<dbReference type="GO" id="GO:0008270">
    <property type="term" value="F:zinc ion binding"/>
    <property type="evidence" value="ECO:0007669"/>
    <property type="project" value="UniProtKB-KW"/>
</dbReference>
<feature type="region of interest" description="Disordered" evidence="10">
    <location>
        <begin position="464"/>
        <end position="643"/>
    </location>
</feature>
<feature type="region of interest" description="Disordered" evidence="10">
    <location>
        <begin position="818"/>
        <end position="839"/>
    </location>
</feature>
<comment type="subcellular location">
    <subcellularLocation>
        <location evidence="1">Nucleus</location>
    </subcellularLocation>
</comment>
<accession>A0A9D3MUV9</accession>
<keyword evidence="4" id="KW-0479">Metal-binding</keyword>
<proteinExistence type="predicted"/>
<organism evidence="12 13">
    <name type="scientific">Anguilla anguilla</name>
    <name type="common">European freshwater eel</name>
    <name type="synonym">Muraena anguilla</name>
    <dbReference type="NCBI Taxonomy" id="7936"/>
    <lineage>
        <taxon>Eukaryota</taxon>
        <taxon>Metazoa</taxon>
        <taxon>Chordata</taxon>
        <taxon>Craniata</taxon>
        <taxon>Vertebrata</taxon>
        <taxon>Euteleostomi</taxon>
        <taxon>Actinopterygii</taxon>
        <taxon>Neopterygii</taxon>
        <taxon>Teleostei</taxon>
        <taxon>Anguilliformes</taxon>
        <taxon>Anguillidae</taxon>
        <taxon>Anguilla</taxon>
    </lineage>
</organism>
<dbReference type="PANTHER" id="PTHR14955:SF8">
    <property type="entry name" value="SI:CH211-165G14.1-RELATED"/>
    <property type="match status" value="1"/>
</dbReference>
<name>A0A9D3MUV9_ANGAN</name>
<evidence type="ECO:0000256" key="5">
    <source>
        <dbReference type="ARBA" id="ARBA00022771"/>
    </source>
</evidence>
<keyword evidence="8" id="KW-0010">Activator</keyword>
<dbReference type="SMART" id="SM00249">
    <property type="entry name" value="PHD"/>
    <property type="match status" value="1"/>
</dbReference>
<evidence type="ECO:0000256" key="1">
    <source>
        <dbReference type="ARBA" id="ARBA00004123"/>
    </source>
</evidence>
<dbReference type="EMBL" id="JAFIRN010000002">
    <property type="protein sequence ID" value="KAG5854331.1"/>
    <property type="molecule type" value="Genomic_DNA"/>
</dbReference>
<evidence type="ECO:0000256" key="2">
    <source>
        <dbReference type="ARBA" id="ARBA00022499"/>
    </source>
</evidence>
<keyword evidence="2" id="KW-1017">Isopeptide bond</keyword>
<keyword evidence="9" id="KW-0539">Nucleus</keyword>